<reference evidence="2" key="2">
    <citation type="journal article" date="2023" name="IMA Fungus">
        <title>Comparative genomic study of the Penicillium genus elucidates a diverse pangenome and 15 lateral gene transfer events.</title>
        <authorList>
            <person name="Petersen C."/>
            <person name="Sorensen T."/>
            <person name="Nielsen M.R."/>
            <person name="Sondergaard T.E."/>
            <person name="Sorensen J.L."/>
            <person name="Fitzpatrick D.A."/>
            <person name="Frisvad J.C."/>
            <person name="Nielsen K.L."/>
        </authorList>
    </citation>
    <scope>NUCLEOTIDE SEQUENCE</scope>
    <source>
        <strain evidence="2">IBT 15544</strain>
    </source>
</reference>
<keyword evidence="3" id="KW-1185">Reference proteome</keyword>
<sequence length="287" mass="33179">MSTSTTGVGNFNTQEVQPWDQPIKDYQKTFQLLEYHDTQPELPIGLTSLDMDKEHNLRIRAEVVNPQSNTFTAKIWTWYDTKLYSAGMSWIEKTHKLPFLQSGTFDTNEIRDWRKPQHDNSKVIQFSTPFSSAPKVACFLTYFDMEKGKNWRLKVIPSNITSTGFKITIKSWFDSVLYGASATWVAYPSDMSSISSGRFSTGDIRDWRNPQQKNSSRVDFNWQFTKPPSLFVGLDEFDYNSDYNLRLKLETSDVTTTGFKWNLDAWFDSEMYQSGASYLAWDADALP</sequence>
<feature type="domain" description="H-type lectin" evidence="1">
    <location>
        <begin position="38"/>
        <end position="91"/>
    </location>
</feature>
<dbReference type="Gene3D" id="2.60.40.2080">
    <property type="match status" value="3"/>
</dbReference>
<dbReference type="Pfam" id="PF09458">
    <property type="entry name" value="H_lectin"/>
    <property type="match status" value="3"/>
</dbReference>
<evidence type="ECO:0000313" key="2">
    <source>
        <dbReference type="EMBL" id="KAJ5218450.1"/>
    </source>
</evidence>
<reference evidence="2" key="1">
    <citation type="submission" date="2022-12" db="EMBL/GenBank/DDBJ databases">
        <authorList>
            <person name="Petersen C."/>
        </authorList>
    </citation>
    <scope>NUCLEOTIDE SEQUENCE</scope>
    <source>
        <strain evidence="2">IBT 15544</strain>
    </source>
</reference>
<evidence type="ECO:0000259" key="1">
    <source>
        <dbReference type="Pfam" id="PF09458"/>
    </source>
</evidence>
<feature type="domain" description="H-type lectin" evidence="1">
    <location>
        <begin position="122"/>
        <end position="187"/>
    </location>
</feature>
<dbReference type="SUPFAM" id="SSF141086">
    <property type="entry name" value="Agglutinin HPA-like"/>
    <property type="match status" value="3"/>
</dbReference>
<dbReference type="GO" id="GO:0070492">
    <property type="term" value="F:oligosaccharide binding"/>
    <property type="evidence" value="ECO:0007669"/>
    <property type="project" value="TreeGrafter"/>
</dbReference>
<dbReference type="GO" id="GO:0098609">
    <property type="term" value="P:cell-cell adhesion"/>
    <property type="evidence" value="ECO:0007669"/>
    <property type="project" value="TreeGrafter"/>
</dbReference>
<dbReference type="GO" id="GO:0009986">
    <property type="term" value="C:cell surface"/>
    <property type="evidence" value="ECO:0007669"/>
    <property type="project" value="TreeGrafter"/>
</dbReference>
<evidence type="ECO:0000313" key="3">
    <source>
        <dbReference type="Proteomes" id="UP001150904"/>
    </source>
</evidence>
<comment type="caution">
    <text evidence="2">The sequence shown here is derived from an EMBL/GenBank/DDBJ whole genome shotgun (WGS) entry which is preliminary data.</text>
</comment>
<accession>A0A9W9TEB4</accession>
<gene>
    <name evidence="2" type="ORF">N7498_000549</name>
</gene>
<dbReference type="GO" id="GO:0046871">
    <property type="term" value="F:N-acetylgalactosamine binding"/>
    <property type="evidence" value="ECO:0007669"/>
    <property type="project" value="TreeGrafter"/>
</dbReference>
<protein>
    <recommendedName>
        <fullName evidence="1">H-type lectin domain-containing protein</fullName>
    </recommendedName>
</protein>
<name>A0A9W9TEB4_9EURO</name>
<dbReference type="AlphaFoldDB" id="A0A9W9TEB4"/>
<dbReference type="EMBL" id="JAPQKR010000004">
    <property type="protein sequence ID" value="KAJ5218450.1"/>
    <property type="molecule type" value="Genomic_DNA"/>
</dbReference>
<dbReference type="GO" id="GO:0030247">
    <property type="term" value="F:polysaccharide binding"/>
    <property type="evidence" value="ECO:0007669"/>
    <property type="project" value="TreeGrafter"/>
</dbReference>
<dbReference type="InterPro" id="IPR052487">
    <property type="entry name" value="Galactose-binding_lectin"/>
</dbReference>
<dbReference type="GO" id="GO:0098636">
    <property type="term" value="C:protein complex involved in cell adhesion"/>
    <property type="evidence" value="ECO:0007669"/>
    <property type="project" value="TreeGrafter"/>
</dbReference>
<dbReference type="RefSeq" id="XP_058313023.1">
    <property type="nucleotide sequence ID" value="XM_058447612.1"/>
</dbReference>
<dbReference type="PANTHER" id="PTHR46938">
    <property type="entry name" value="DISCOIDIN-1 SUBUNIT A-RELATED-RELATED"/>
    <property type="match status" value="1"/>
</dbReference>
<dbReference type="InterPro" id="IPR019019">
    <property type="entry name" value="H-type_lectin_domain"/>
</dbReference>
<proteinExistence type="predicted"/>
<dbReference type="OrthoDB" id="291007at2759"/>
<dbReference type="InterPro" id="IPR037221">
    <property type="entry name" value="H-type_lectin_dom_sf"/>
</dbReference>
<dbReference type="Proteomes" id="UP001150904">
    <property type="component" value="Unassembled WGS sequence"/>
</dbReference>
<dbReference type="GeneID" id="83174912"/>
<organism evidence="2 3">
    <name type="scientific">Penicillium cinerascens</name>
    <dbReference type="NCBI Taxonomy" id="70096"/>
    <lineage>
        <taxon>Eukaryota</taxon>
        <taxon>Fungi</taxon>
        <taxon>Dikarya</taxon>
        <taxon>Ascomycota</taxon>
        <taxon>Pezizomycotina</taxon>
        <taxon>Eurotiomycetes</taxon>
        <taxon>Eurotiomycetidae</taxon>
        <taxon>Eurotiales</taxon>
        <taxon>Aspergillaceae</taxon>
        <taxon>Penicillium</taxon>
    </lineage>
</organism>
<feature type="domain" description="H-type lectin" evidence="1">
    <location>
        <begin position="216"/>
        <end position="281"/>
    </location>
</feature>